<sequence length="294" mass="31090">MPLSRPRPIADAIASPLAAAATLANPKVLVIAHRGVFDRAPENSLAALERAVALGVDMMELDAQATDEGLLLTLHDDTLDRTTTAVGPAAALTEAALGGLRLRAGQGGPGAEATEERLPRLAEMLEAARGRILLNIDTKHARDLPAVGRLVLDLGMADEVVVKAEIDPFAARQPVEDMDFFGRVPFMPVLRLTAGQAAAQVQAVARLAPPMIECKFDGLDALRETRAARSAADSRLWVNSLDCAHCLDFNDTRALLDPEGVWGELLEAGVGAIQTDIAETLIAWLGARHGGAAR</sequence>
<dbReference type="PROSITE" id="PS51704">
    <property type="entry name" value="GP_PDE"/>
    <property type="match status" value="1"/>
</dbReference>
<dbReference type="Gene3D" id="3.20.20.190">
    <property type="entry name" value="Phosphatidylinositol (PI) phosphodiesterase"/>
    <property type="match status" value="1"/>
</dbReference>
<dbReference type="InterPro" id="IPR032160">
    <property type="entry name" value="DUF4996"/>
</dbReference>
<comment type="caution">
    <text evidence="2">The sequence shown here is derived from an EMBL/GenBank/DDBJ whole genome shotgun (WGS) entry which is preliminary data.</text>
</comment>
<feature type="domain" description="GP-PDE" evidence="1">
    <location>
        <begin position="28"/>
        <end position="285"/>
    </location>
</feature>
<dbReference type="GO" id="GO:0006644">
    <property type="term" value="P:phospholipid metabolic process"/>
    <property type="evidence" value="ECO:0007669"/>
    <property type="project" value="TreeGrafter"/>
</dbReference>
<evidence type="ECO:0000313" key="3">
    <source>
        <dbReference type="Proteomes" id="UP000644699"/>
    </source>
</evidence>
<dbReference type="RefSeq" id="WP_188910640.1">
    <property type="nucleotide sequence ID" value="NZ_BMIQ01000005.1"/>
</dbReference>
<dbReference type="GO" id="GO:0008889">
    <property type="term" value="F:glycerophosphodiester phosphodiesterase activity"/>
    <property type="evidence" value="ECO:0007669"/>
    <property type="project" value="TreeGrafter"/>
</dbReference>
<dbReference type="PANTHER" id="PTHR46320:SF1">
    <property type="entry name" value="GLYCEROPHOSPHODIESTER PHOSPHODIESTERASE 1"/>
    <property type="match status" value="1"/>
</dbReference>
<keyword evidence="3" id="KW-1185">Reference proteome</keyword>
<dbReference type="GO" id="GO:0006580">
    <property type="term" value="P:ethanolamine metabolic process"/>
    <property type="evidence" value="ECO:0007669"/>
    <property type="project" value="TreeGrafter"/>
</dbReference>
<dbReference type="AlphaFoldDB" id="A0A917E8X4"/>
<dbReference type="EMBL" id="BMIQ01000005">
    <property type="protein sequence ID" value="GGE12284.1"/>
    <property type="molecule type" value="Genomic_DNA"/>
</dbReference>
<evidence type="ECO:0000259" key="1">
    <source>
        <dbReference type="PROSITE" id="PS51704"/>
    </source>
</evidence>
<name>A0A917E8X4_9HYPH</name>
<dbReference type="Pfam" id="PF16387">
    <property type="entry name" value="DUF4996"/>
    <property type="match status" value="1"/>
</dbReference>
<dbReference type="InterPro" id="IPR030395">
    <property type="entry name" value="GP_PDE_dom"/>
</dbReference>
<reference evidence="2" key="1">
    <citation type="journal article" date="2014" name="Int. J. Syst. Evol. Microbiol.">
        <title>Complete genome sequence of Corynebacterium casei LMG S-19264T (=DSM 44701T), isolated from a smear-ripened cheese.</title>
        <authorList>
            <consortium name="US DOE Joint Genome Institute (JGI-PGF)"/>
            <person name="Walter F."/>
            <person name="Albersmeier A."/>
            <person name="Kalinowski J."/>
            <person name="Ruckert C."/>
        </authorList>
    </citation>
    <scope>NUCLEOTIDE SEQUENCE</scope>
    <source>
        <strain evidence="2">CGMCC 1.15367</strain>
    </source>
</reference>
<protein>
    <submittedName>
        <fullName evidence="2">Glycerophosphoryl diester phosphodiesterase</fullName>
    </submittedName>
</protein>
<dbReference type="GO" id="GO:0005886">
    <property type="term" value="C:plasma membrane"/>
    <property type="evidence" value="ECO:0007669"/>
    <property type="project" value="TreeGrafter"/>
</dbReference>
<dbReference type="Pfam" id="PF03009">
    <property type="entry name" value="GDPD"/>
    <property type="match status" value="1"/>
</dbReference>
<evidence type="ECO:0000313" key="2">
    <source>
        <dbReference type="EMBL" id="GGE12284.1"/>
    </source>
</evidence>
<dbReference type="GO" id="GO:0070291">
    <property type="term" value="P:N-acylethanolamine metabolic process"/>
    <property type="evidence" value="ECO:0007669"/>
    <property type="project" value="TreeGrafter"/>
</dbReference>
<gene>
    <name evidence="2" type="ORF">GCM10011390_34310</name>
</gene>
<dbReference type="PANTHER" id="PTHR46320">
    <property type="entry name" value="GLYCEROPHOSPHODIESTER PHOSPHODIESTERASE 1"/>
    <property type="match status" value="1"/>
</dbReference>
<proteinExistence type="predicted"/>
<organism evidence="2 3">
    <name type="scientific">Aureimonas endophytica</name>
    <dbReference type="NCBI Taxonomy" id="2027858"/>
    <lineage>
        <taxon>Bacteria</taxon>
        <taxon>Pseudomonadati</taxon>
        <taxon>Pseudomonadota</taxon>
        <taxon>Alphaproteobacteria</taxon>
        <taxon>Hyphomicrobiales</taxon>
        <taxon>Aurantimonadaceae</taxon>
        <taxon>Aureimonas</taxon>
    </lineage>
</organism>
<dbReference type="SUPFAM" id="SSF51695">
    <property type="entry name" value="PLC-like phosphodiesterases"/>
    <property type="match status" value="1"/>
</dbReference>
<dbReference type="InterPro" id="IPR017946">
    <property type="entry name" value="PLC-like_Pdiesterase_TIM-brl"/>
</dbReference>
<accession>A0A917E8X4</accession>
<reference evidence="2" key="2">
    <citation type="submission" date="2020-09" db="EMBL/GenBank/DDBJ databases">
        <authorList>
            <person name="Sun Q."/>
            <person name="Zhou Y."/>
        </authorList>
    </citation>
    <scope>NUCLEOTIDE SEQUENCE</scope>
    <source>
        <strain evidence="2">CGMCC 1.15367</strain>
    </source>
</reference>
<dbReference type="Proteomes" id="UP000644699">
    <property type="component" value="Unassembled WGS sequence"/>
</dbReference>
<dbReference type="CDD" id="cd08566">
    <property type="entry name" value="GDPD_AtGDE_like"/>
    <property type="match status" value="1"/>
</dbReference>